<evidence type="ECO:0000256" key="5">
    <source>
        <dbReference type="ARBA" id="ARBA00022723"/>
    </source>
</evidence>
<dbReference type="InterPro" id="IPR005615">
    <property type="entry name" value="Glutathione_synthase"/>
</dbReference>
<comment type="cofactor">
    <cofactor evidence="9 11">
        <name>Mg(2+)</name>
        <dbReference type="ChEBI" id="CHEBI:18420"/>
    </cofactor>
    <text evidence="9 11">Binds 1 Mg(2+) ion per subunit.</text>
</comment>
<feature type="binding site" evidence="11">
    <location>
        <position position="523"/>
    </location>
    <ligand>
        <name>Mg(2+)</name>
        <dbReference type="ChEBI" id="CHEBI:18420"/>
    </ligand>
</feature>
<evidence type="ECO:0000256" key="3">
    <source>
        <dbReference type="ARBA" id="ARBA00022598"/>
    </source>
</evidence>
<evidence type="ECO:0000256" key="7">
    <source>
        <dbReference type="ARBA" id="ARBA00022840"/>
    </source>
</evidence>
<evidence type="ECO:0000256" key="1">
    <source>
        <dbReference type="ARBA" id="ARBA00004965"/>
    </source>
</evidence>
<dbReference type="Gene3D" id="3.30.1490.80">
    <property type="match status" value="1"/>
</dbReference>
<dbReference type="AlphaFoldDB" id="A0A0G4F7S6"/>
<dbReference type="Gene3D" id="3.40.50.1760">
    <property type="entry name" value="Glutathione synthase, substrate-binding domain superfamily, eukaryotic"/>
    <property type="match status" value="1"/>
</dbReference>
<dbReference type="InterPro" id="IPR014042">
    <property type="entry name" value="Glutathione_synthase_a-hlx"/>
</dbReference>
<evidence type="ECO:0000256" key="9">
    <source>
        <dbReference type="PIRNR" id="PIRNR001558"/>
    </source>
</evidence>
<feature type="binding site" evidence="10">
    <location>
        <position position="620"/>
    </location>
    <ligand>
        <name>ATP</name>
        <dbReference type="ChEBI" id="CHEBI:30616"/>
    </ligand>
</feature>
<evidence type="ECO:0000256" key="8">
    <source>
        <dbReference type="ARBA" id="ARBA00022842"/>
    </source>
</evidence>
<evidence type="ECO:0000256" key="12">
    <source>
        <dbReference type="SAM" id="MobiDB-lite"/>
    </source>
</evidence>
<dbReference type="Gene3D" id="1.10.1080.10">
    <property type="entry name" value="Glutathione Synthetase, Chain A, domain 3"/>
    <property type="match status" value="1"/>
</dbReference>
<organism evidence="14">
    <name type="scientific">Chromera velia CCMP2878</name>
    <dbReference type="NCBI Taxonomy" id="1169474"/>
    <lineage>
        <taxon>Eukaryota</taxon>
        <taxon>Sar</taxon>
        <taxon>Alveolata</taxon>
        <taxon>Colpodellida</taxon>
        <taxon>Chromeraceae</taxon>
        <taxon>Chromera</taxon>
    </lineage>
</organism>
<feature type="compositionally biased region" description="Basic and acidic residues" evidence="12">
    <location>
        <begin position="239"/>
        <end position="255"/>
    </location>
</feature>
<dbReference type="PIRSF" id="PIRSF001558">
    <property type="entry name" value="GSHase"/>
    <property type="match status" value="1"/>
</dbReference>
<feature type="binding site" evidence="10">
    <location>
        <position position="584"/>
    </location>
    <ligand>
        <name>ATP</name>
        <dbReference type="ChEBI" id="CHEBI:30616"/>
    </ligand>
</feature>
<accession>A0A0G4F7S6</accession>
<feature type="domain" description="Glutathione synthase substrate-binding" evidence="13">
    <location>
        <begin position="310"/>
        <end position="442"/>
    </location>
</feature>
<dbReference type="Gene3D" id="3.30.470.20">
    <property type="entry name" value="ATP-grasp fold, B domain"/>
    <property type="match status" value="1"/>
</dbReference>
<dbReference type="SUPFAM" id="SSF52440">
    <property type="entry name" value="PreATP-grasp domain"/>
    <property type="match status" value="1"/>
</dbReference>
<name>A0A0G4F7S6_9ALVE</name>
<dbReference type="GO" id="GO:0005524">
    <property type="term" value="F:ATP binding"/>
    <property type="evidence" value="ECO:0007669"/>
    <property type="project" value="UniProtKB-UniRule"/>
</dbReference>
<dbReference type="PhylomeDB" id="A0A0G4F7S6"/>
<dbReference type="GO" id="GO:0005829">
    <property type="term" value="C:cytosol"/>
    <property type="evidence" value="ECO:0007669"/>
    <property type="project" value="TreeGrafter"/>
</dbReference>
<dbReference type="PANTHER" id="PTHR11130:SF0">
    <property type="entry name" value="GLUTATHIONE SYNTHETASE"/>
    <property type="match status" value="1"/>
</dbReference>
<comment type="pathway">
    <text evidence="1 9">Sulfur metabolism; glutathione biosynthesis; glutathione from L-cysteine and L-glutamate: step 2/2.</text>
</comment>
<protein>
    <recommendedName>
        <fullName evidence="9">Glutathione synthetase</fullName>
        <shortName evidence="9">GSH-S</shortName>
        <ecNumber evidence="9">6.3.2.3</ecNumber>
    </recommendedName>
</protein>
<keyword evidence="5 9" id="KW-0479">Metal-binding</keyword>
<dbReference type="EC" id="6.3.2.3" evidence="9"/>
<dbReference type="PANTHER" id="PTHR11130">
    <property type="entry name" value="GLUTATHIONE SYNTHETASE"/>
    <property type="match status" value="1"/>
</dbReference>
<dbReference type="InterPro" id="IPR014049">
    <property type="entry name" value="Glutathione_synthase_N_euk"/>
</dbReference>
<dbReference type="InterPro" id="IPR016185">
    <property type="entry name" value="PreATP-grasp_dom_sf"/>
</dbReference>
<dbReference type="Pfam" id="PF03199">
    <property type="entry name" value="GSH_synthase"/>
    <property type="match status" value="1"/>
</dbReference>
<feature type="binding site" evidence="10">
    <location>
        <position position="324"/>
    </location>
    <ligand>
        <name>substrate</name>
    </ligand>
</feature>
<dbReference type="InterPro" id="IPR037013">
    <property type="entry name" value="GSH-S_sub-bd_sf"/>
</dbReference>
<keyword evidence="7 9" id="KW-0067">ATP-binding</keyword>
<evidence type="ECO:0000313" key="14">
    <source>
        <dbReference type="EMBL" id="CEM08047.1"/>
    </source>
</evidence>
<dbReference type="GO" id="GO:0000287">
    <property type="term" value="F:magnesium ion binding"/>
    <property type="evidence" value="ECO:0007669"/>
    <property type="project" value="UniProtKB-UniRule"/>
</dbReference>
<dbReference type="SUPFAM" id="SSF56059">
    <property type="entry name" value="Glutathione synthetase ATP-binding domain-like"/>
    <property type="match status" value="1"/>
</dbReference>
<proteinExistence type="inferred from homology"/>
<keyword evidence="4 9" id="KW-0317">Glutathione biosynthesis</keyword>
<keyword evidence="6 9" id="KW-0547">Nucleotide-binding</keyword>
<dbReference type="InterPro" id="IPR004887">
    <property type="entry name" value="GSH_synth_subst-bd"/>
</dbReference>
<dbReference type="GO" id="GO:0004363">
    <property type="term" value="F:glutathione synthase activity"/>
    <property type="evidence" value="ECO:0007669"/>
    <property type="project" value="UniProtKB-UniRule"/>
</dbReference>
<dbReference type="InterPro" id="IPR014709">
    <property type="entry name" value="Glutathione_synthase_C_euk"/>
</dbReference>
<comment type="similarity">
    <text evidence="2 9">Belongs to the eukaryotic GSH synthase family.</text>
</comment>
<dbReference type="VEuPathDB" id="CryptoDB:Cvel_15458"/>
<feature type="compositionally biased region" description="Basic and acidic residues" evidence="12">
    <location>
        <begin position="262"/>
        <end position="271"/>
    </location>
</feature>
<dbReference type="GO" id="GO:0043295">
    <property type="term" value="F:glutathione binding"/>
    <property type="evidence" value="ECO:0007669"/>
    <property type="project" value="UniProtKB-UniRule"/>
</dbReference>
<dbReference type="EMBL" id="CDMZ01000160">
    <property type="protein sequence ID" value="CEM08047.1"/>
    <property type="molecule type" value="Genomic_DNA"/>
</dbReference>
<feature type="binding site" evidence="10">
    <location>
        <begin position="551"/>
        <end position="554"/>
    </location>
    <ligand>
        <name>ATP</name>
        <dbReference type="ChEBI" id="CHEBI:30616"/>
    </ligand>
</feature>
<dbReference type="Gene3D" id="3.30.1490.50">
    <property type="match status" value="1"/>
</dbReference>
<evidence type="ECO:0000256" key="6">
    <source>
        <dbReference type="ARBA" id="ARBA00022741"/>
    </source>
</evidence>
<keyword evidence="8 9" id="KW-0460">Magnesium</keyword>
<comment type="catalytic activity">
    <reaction evidence="9">
        <text>gamma-L-glutamyl-L-cysteine + glycine + ATP = glutathione + ADP + phosphate + H(+)</text>
        <dbReference type="Rhea" id="RHEA:13557"/>
        <dbReference type="ChEBI" id="CHEBI:15378"/>
        <dbReference type="ChEBI" id="CHEBI:30616"/>
        <dbReference type="ChEBI" id="CHEBI:43474"/>
        <dbReference type="ChEBI" id="CHEBI:57305"/>
        <dbReference type="ChEBI" id="CHEBI:57925"/>
        <dbReference type="ChEBI" id="CHEBI:58173"/>
        <dbReference type="ChEBI" id="CHEBI:456216"/>
        <dbReference type="EC" id="6.3.2.3"/>
    </reaction>
</comment>
<reference evidence="14" key="1">
    <citation type="submission" date="2014-11" db="EMBL/GenBank/DDBJ databases">
        <authorList>
            <person name="Otto D Thomas"/>
            <person name="Naeem Raeece"/>
        </authorList>
    </citation>
    <scope>NUCLEOTIDE SEQUENCE</scope>
</reference>
<feature type="binding site" evidence="10">
    <location>
        <position position="626"/>
    </location>
    <ligand>
        <name>ATP</name>
        <dbReference type="ChEBI" id="CHEBI:30616"/>
    </ligand>
</feature>
<feature type="binding site" evidence="10">
    <location>
        <position position="618"/>
    </location>
    <ligand>
        <name>substrate</name>
    </ligand>
</feature>
<evidence type="ECO:0000259" key="13">
    <source>
        <dbReference type="Pfam" id="PF03199"/>
    </source>
</evidence>
<evidence type="ECO:0000256" key="11">
    <source>
        <dbReference type="PIRSR" id="PIRSR001558-2"/>
    </source>
</evidence>
<gene>
    <name evidence="14" type="ORF">Cvel_15458</name>
</gene>
<feature type="binding site" evidence="10">
    <location>
        <position position="445"/>
    </location>
    <ligand>
        <name>ATP</name>
        <dbReference type="ChEBI" id="CHEBI:30616"/>
    </ligand>
</feature>
<keyword evidence="3 9" id="KW-0436">Ligase</keyword>
<feature type="binding site" evidence="10">
    <location>
        <begin position="519"/>
        <end position="528"/>
    </location>
    <ligand>
        <name>ATP</name>
        <dbReference type="ChEBI" id="CHEBI:30616"/>
    </ligand>
</feature>
<feature type="region of interest" description="Disordered" evidence="12">
    <location>
        <begin position="227"/>
        <end position="271"/>
    </location>
</feature>
<evidence type="ECO:0000256" key="10">
    <source>
        <dbReference type="PIRSR" id="PIRSR001558-1"/>
    </source>
</evidence>
<evidence type="ECO:0000256" key="2">
    <source>
        <dbReference type="ARBA" id="ARBA00010385"/>
    </source>
</evidence>
<sequence>MAPSPSIHFDKLVASLEQTLCQRLRDEKFLLRLKQSPAFLKDVATMGASRGALMYANPAERLQLSLAPISIVPSAIGRVQFERAQSLSRPFARLTDQMACDPEFLRESLKHVCPVDSFTEHLMQIHEEVYCQSQSQTETGTGKAQPKRILSDDIRIYALRSDYMVDSVPSSESKGSGEGAEEQLLQVELNTIAASFGGLAQVMSGVHRLVLKRQLEELLREDADLAKQAEEVSASQPSEQKEGHTGDGRRGRQETETAVAEEVSRRLCPENRPAEGIARGLASAHRAYMRRYPPPVLDPSPSLPLPPLRVLFLVPHEERNECDQRLVEWALLEQEGVRCVRMSLDELVSAKESGALRLVVSSSSSSSSGGKETTTRRALVLENKGPTARPDEPEGQVVEISAVYFRSGYSPEQYKDQRFWNIRRLVEWSDAAKCPSVPAQLVGCKKIQQLWCVPSILSRFVSDEREREALRACFALQVDPGETLMRSEKEIGEIGEEEHKRQMEALQHAEREPGRYVLKPQREGGGNNLHGAAITAALQGDREALWQFILMQKIRPRTLPTLAFDRSAQMGTPPSAILMKGISELGIYSTSVCEGPASVWDSDASGALDFRLVGHLVRTKAEGVDEGGVATGFSVVDSPLVAPAH</sequence>
<dbReference type="UniPathway" id="UPA00142">
    <property type="reaction ID" value="UER00210"/>
</dbReference>
<dbReference type="Pfam" id="PF03917">
    <property type="entry name" value="GSH_synth_ATP"/>
    <property type="match status" value="1"/>
</dbReference>
<evidence type="ECO:0000256" key="4">
    <source>
        <dbReference type="ARBA" id="ARBA00022684"/>
    </source>
</evidence>